<sequence length="132" mass="14971">MVHRRMGTFTTAPPPPPPECCENYASTSRGRTLLAKQYTTDLAALLILQEKRWQLRDSLLANTEVSRTKQVPSQNCSLPFPVFHYLVLYFNYRFSSQAQLLVFVFRADAPFLYPLSGAATLSRRSKRSALVA</sequence>
<evidence type="ECO:0000313" key="2">
    <source>
        <dbReference type="Proteomes" id="UP000230233"/>
    </source>
</evidence>
<proteinExistence type="predicted"/>
<accession>A0A2G5UYJ0</accession>
<reference evidence="2" key="1">
    <citation type="submission" date="2017-10" db="EMBL/GenBank/DDBJ databases">
        <title>Rapid genome shrinkage in a self-fertile nematode reveals novel sperm competition proteins.</title>
        <authorList>
            <person name="Yin D."/>
            <person name="Schwarz E.M."/>
            <person name="Thomas C.G."/>
            <person name="Felde R.L."/>
            <person name="Korf I.F."/>
            <person name="Cutter A.D."/>
            <person name="Schartner C.M."/>
            <person name="Ralston E.J."/>
            <person name="Meyer B.J."/>
            <person name="Haag E.S."/>
        </authorList>
    </citation>
    <scope>NUCLEOTIDE SEQUENCE [LARGE SCALE GENOMIC DNA]</scope>
    <source>
        <strain evidence="2">JU1422</strain>
    </source>
</reference>
<keyword evidence="2" id="KW-1185">Reference proteome</keyword>
<dbReference type="Proteomes" id="UP000230233">
    <property type="component" value="Chromosome II"/>
</dbReference>
<gene>
    <name evidence="1" type="primary">Cnig_chr_II.g4918</name>
    <name evidence="1" type="ORF">B9Z55_004918</name>
</gene>
<dbReference type="AlphaFoldDB" id="A0A2G5UYJ0"/>
<organism evidence="1 2">
    <name type="scientific">Caenorhabditis nigoni</name>
    <dbReference type="NCBI Taxonomy" id="1611254"/>
    <lineage>
        <taxon>Eukaryota</taxon>
        <taxon>Metazoa</taxon>
        <taxon>Ecdysozoa</taxon>
        <taxon>Nematoda</taxon>
        <taxon>Chromadorea</taxon>
        <taxon>Rhabditida</taxon>
        <taxon>Rhabditina</taxon>
        <taxon>Rhabditomorpha</taxon>
        <taxon>Rhabditoidea</taxon>
        <taxon>Rhabditidae</taxon>
        <taxon>Peloderinae</taxon>
        <taxon>Caenorhabditis</taxon>
    </lineage>
</organism>
<name>A0A2G5UYJ0_9PELO</name>
<dbReference type="EMBL" id="PDUG01000002">
    <property type="protein sequence ID" value="PIC44607.1"/>
    <property type="molecule type" value="Genomic_DNA"/>
</dbReference>
<evidence type="ECO:0000313" key="1">
    <source>
        <dbReference type="EMBL" id="PIC44607.1"/>
    </source>
</evidence>
<comment type="caution">
    <text evidence="1">The sequence shown here is derived from an EMBL/GenBank/DDBJ whole genome shotgun (WGS) entry which is preliminary data.</text>
</comment>
<protein>
    <submittedName>
        <fullName evidence="1">Uncharacterized protein</fullName>
    </submittedName>
</protein>